<dbReference type="EMBL" id="CM056818">
    <property type="protein sequence ID" value="KAJ8623490.1"/>
    <property type="molecule type" value="Genomic_DNA"/>
</dbReference>
<evidence type="ECO:0000313" key="2">
    <source>
        <dbReference type="Proteomes" id="UP001234297"/>
    </source>
</evidence>
<accession>A0ACC2KQQ0</accession>
<evidence type="ECO:0000313" key="1">
    <source>
        <dbReference type="EMBL" id="KAJ8623490.1"/>
    </source>
</evidence>
<keyword evidence="2" id="KW-1185">Reference proteome</keyword>
<dbReference type="Proteomes" id="UP001234297">
    <property type="component" value="Chromosome 10"/>
</dbReference>
<proteinExistence type="predicted"/>
<sequence length="83" mass="9598">MKDGRRQRSTSDERRQRLRGEAPGTAAAAMVGALEFTAITIFPHAVELEELRFLVWKCIWIDQLKRSEIGYVCGFDRFEICYS</sequence>
<protein>
    <submittedName>
        <fullName evidence="1">Uncharacterized protein</fullName>
    </submittedName>
</protein>
<name>A0ACC2KQQ0_PERAE</name>
<reference evidence="1 2" key="1">
    <citation type="journal article" date="2022" name="Hortic Res">
        <title>A haplotype resolved chromosomal level avocado genome allows analysis of novel avocado genes.</title>
        <authorList>
            <person name="Nath O."/>
            <person name="Fletcher S.J."/>
            <person name="Hayward A."/>
            <person name="Shaw L.M."/>
            <person name="Masouleh A.K."/>
            <person name="Furtado A."/>
            <person name="Henry R.J."/>
            <person name="Mitter N."/>
        </authorList>
    </citation>
    <scope>NUCLEOTIDE SEQUENCE [LARGE SCALE GENOMIC DNA]</scope>
    <source>
        <strain evidence="2">cv. Hass</strain>
    </source>
</reference>
<organism evidence="1 2">
    <name type="scientific">Persea americana</name>
    <name type="common">Avocado</name>
    <dbReference type="NCBI Taxonomy" id="3435"/>
    <lineage>
        <taxon>Eukaryota</taxon>
        <taxon>Viridiplantae</taxon>
        <taxon>Streptophyta</taxon>
        <taxon>Embryophyta</taxon>
        <taxon>Tracheophyta</taxon>
        <taxon>Spermatophyta</taxon>
        <taxon>Magnoliopsida</taxon>
        <taxon>Magnoliidae</taxon>
        <taxon>Laurales</taxon>
        <taxon>Lauraceae</taxon>
        <taxon>Persea</taxon>
    </lineage>
</organism>
<gene>
    <name evidence="1" type="ORF">MRB53_032019</name>
</gene>
<comment type="caution">
    <text evidence="1">The sequence shown here is derived from an EMBL/GenBank/DDBJ whole genome shotgun (WGS) entry which is preliminary data.</text>
</comment>